<dbReference type="RefSeq" id="WP_160919768.1">
    <property type="nucleotide sequence ID" value="NZ_WMEY01000004.1"/>
</dbReference>
<evidence type="ECO:0000313" key="3">
    <source>
        <dbReference type="Proteomes" id="UP000447833"/>
    </source>
</evidence>
<keyword evidence="1" id="KW-1133">Transmembrane helix</keyword>
<keyword evidence="1" id="KW-0812">Transmembrane</keyword>
<protein>
    <submittedName>
        <fullName evidence="2">Uncharacterized protein</fullName>
    </submittedName>
</protein>
<dbReference type="AlphaFoldDB" id="A0A845F0R5"/>
<proteinExistence type="predicted"/>
<sequence length="77" mass="8625">MEIVSLSIIWFIVLTSMGIPFLYWGVREVWRGGKGINRAKGYLECLYEVVTFQLSSVSLHLLVGVVLIIAGGMSLFF</sequence>
<accession>A0A845F0R5</accession>
<dbReference type="EMBL" id="WMEY01000004">
    <property type="protein sequence ID" value="MYL64305.1"/>
    <property type="molecule type" value="Genomic_DNA"/>
</dbReference>
<reference evidence="2 3" key="1">
    <citation type="submission" date="2019-11" db="EMBL/GenBank/DDBJ databases">
        <title>Genome sequences of 17 halophilic strains isolated from different environments.</title>
        <authorList>
            <person name="Furrow R.E."/>
        </authorList>
    </citation>
    <scope>NUCLEOTIDE SEQUENCE [LARGE SCALE GENOMIC DNA]</scope>
    <source>
        <strain evidence="2 3">22506_14_FS</strain>
    </source>
</reference>
<gene>
    <name evidence="2" type="ORF">GLW07_13185</name>
</gene>
<organism evidence="2 3">
    <name type="scientific">Guptibacillus hwajinpoensis</name>
    <dbReference type="NCBI Taxonomy" id="208199"/>
    <lineage>
        <taxon>Bacteria</taxon>
        <taxon>Bacillati</taxon>
        <taxon>Bacillota</taxon>
        <taxon>Bacilli</taxon>
        <taxon>Bacillales</taxon>
        <taxon>Guptibacillaceae</taxon>
        <taxon>Guptibacillus</taxon>
    </lineage>
</organism>
<name>A0A845F0R5_9BACL</name>
<feature type="transmembrane region" description="Helical" evidence="1">
    <location>
        <begin position="6"/>
        <end position="26"/>
    </location>
</feature>
<dbReference type="Proteomes" id="UP000447833">
    <property type="component" value="Unassembled WGS sequence"/>
</dbReference>
<keyword evidence="1" id="KW-0472">Membrane</keyword>
<evidence type="ECO:0000256" key="1">
    <source>
        <dbReference type="SAM" id="Phobius"/>
    </source>
</evidence>
<comment type="caution">
    <text evidence="2">The sequence shown here is derived from an EMBL/GenBank/DDBJ whole genome shotgun (WGS) entry which is preliminary data.</text>
</comment>
<feature type="transmembrane region" description="Helical" evidence="1">
    <location>
        <begin position="46"/>
        <end position="70"/>
    </location>
</feature>
<evidence type="ECO:0000313" key="2">
    <source>
        <dbReference type="EMBL" id="MYL64305.1"/>
    </source>
</evidence>